<feature type="compositionally biased region" description="Polar residues" evidence="5">
    <location>
        <begin position="55"/>
        <end position="74"/>
    </location>
</feature>
<accession>G0HYN4</accession>
<dbReference type="Gene3D" id="1.10.1330.10">
    <property type="entry name" value="Dockerin domain"/>
    <property type="match status" value="1"/>
</dbReference>
<evidence type="ECO:0000256" key="4">
    <source>
        <dbReference type="ARBA" id="ARBA00022837"/>
    </source>
</evidence>
<dbReference type="InterPro" id="IPR036465">
    <property type="entry name" value="vWFA_dom_sf"/>
</dbReference>
<dbReference type="CDD" id="cd00198">
    <property type="entry name" value="vWFA"/>
    <property type="match status" value="1"/>
</dbReference>
<dbReference type="Proteomes" id="UP000005629">
    <property type="component" value="Chromosome II"/>
</dbReference>
<sequence>MTVGPVSGMMTGTGAGPLQTAGNDIPGTSAGNQAVTTAGNEPTRTQSTQTPTSTAGNQATGPLSTSWNGSTEPNASAIEQLAPRENDSHPYPLVGDNQPTDPDGDGLYEDVNGDGAVNIVDVDALSRHLGSTAAGANWSAYDYTGDNRTDVGDIQWLFVATRSTPSNDTDGDGLPDAYERNVTKTDPRVADSDGDAVIDGAEDWDNDTLPAYREYRLGTDPRSNDTDGDRLPDGVESRLQSVDPTDPDTDDDGVQDSAADPDNDSLSIYNETVAGTLSNDPDTDGDGLLDGTEVHQLGTDPLKADTDSDGLPDGAEVRLGTDPLVADSNDNGVSDGEESYTTTAANETLGVTLSLTGNGDIGNGTTIAPQDDPRFNTSRVGNMSASPVVKLNSEQEFSSANVTLAYNETGVENESQDLAVFTYDPEAGIFVPLNSTVDATNNTATAETTHFSTFAVFDISNWATTYNATEPVRQTDDDGVKPVDVVMLLDASGSMKGEDPDRLAKDAAQRFTGSLLETDRAAVIEFDNFGRVKQPLTSNHTAVNRSIRDVEYEGGNGGTDFASISAANDHFAEQSSPNRTKIIIFLTDGKSKYSDGVAEAEQAAEQNITIYPIGFGGATRDQLSAIATATGGEVNFVDDAAGLPTVFSRVANTTTEINDTDGDGLSDEMEREGVILGGPNGDRVTTDPKSADTDGDGLSDSREIGQYTEVSYRGRTASYYNHLANPRQVDTDGDNLTDAEEVAGWEVQRTQSANASKGYLNVSRPDPSKRLLRSYLRSLYRGETESYQPQISRGPDSSSSKALAITIAEQTDIDVSTLNETGHGPSPNGSYLTNITATSDPLQPDTDHDGLADNVEHLRGTDPSRADTDGDGISDQTEFTSGTAPVLFDHRAPTVTIESIRTKRIKNTTKVIVRQQGTTKTVRPENIKTTDSTSSGAILVAKYRYTVRLRAHDPSGVSKLVVKPDCQYLARRAGSNLGSLMESACQGDGETIRFDNETTTSYRRVEFTVRTPIDKAGVFAFQEFSQFFESFPVAVTAVDSNRNSRSSDYTSPGAIPELAKTAADHPATGERTEDRVIEEIAYRSGGVWGVRQSALDLSYFLSHPWTAVTWLGNIDRLPDAALRAPETLPSAARNLQDRQNPFDRRTETENYKLYGQNWLVGYGSGVAGSELSIGLATGGGSTVSKAAKLRKVTDTVGDAGTAARGWTFHRSVRMASTISKGTDIKPAGTRRALGRVTIPERVRHAQRLNSPRWTRLIESLPERATGPSRTERVSRTMRRTGDDGRQLMLQLHNSGDQRALETFIAMDETPGTQRALVRASREDPDVSKQDLSEALRRYDELDANERSEFDRFVEASGDNGIKFASDLDTDQAREFFSSACRRSPSIGAAPRPRSDRFYSIKTIGGSSLAGCGDDLTDAEETRYYSRIADVAAENEDISAGEIFEQVSDVDDATRREAVKRLLADSGEDGVRLTRNIDSDAQEIFFDLGRNDRIDGFDDFDEWRSAIANAEDVDAAEAGRYAERVDSAATRDNIDDVHEILDETTPRTDAVAGESGEAASAIRYADDGAEVEMEPGQTDAYDMSVEEGGTTEYVEVKTRADNDVDYNYINTQISEMNKKHNNALDDPELDVSENAQVLEIRTRAPSDELSSAQTAAENVLDDRVDAQVDEIRLVAENGDTVTVEP</sequence>
<evidence type="ECO:0000256" key="5">
    <source>
        <dbReference type="SAM" id="MobiDB-lite"/>
    </source>
</evidence>
<dbReference type="eggNOG" id="arCOG02902">
    <property type="taxonomic scope" value="Archaea"/>
</dbReference>
<evidence type="ECO:0000259" key="6">
    <source>
        <dbReference type="PROSITE" id="PS50234"/>
    </source>
</evidence>
<dbReference type="Pfam" id="PF00404">
    <property type="entry name" value="Dockerin_1"/>
    <property type="match status" value="1"/>
</dbReference>
<dbReference type="SMART" id="SM00327">
    <property type="entry name" value="VWA"/>
    <property type="match status" value="1"/>
</dbReference>
<feature type="compositionally biased region" description="Acidic residues" evidence="5">
    <location>
        <begin position="245"/>
        <end position="263"/>
    </location>
</feature>
<dbReference type="InterPro" id="IPR053180">
    <property type="entry name" value="Ca-binding_acidic-repeat"/>
</dbReference>
<keyword evidence="2" id="KW-0964">Secreted</keyword>
<feature type="region of interest" description="Disordered" evidence="5">
    <location>
        <begin position="163"/>
        <end position="338"/>
    </location>
</feature>
<feature type="compositionally biased region" description="Low complexity" evidence="5">
    <location>
        <begin position="42"/>
        <end position="54"/>
    </location>
</feature>
<dbReference type="InterPro" id="IPR028974">
    <property type="entry name" value="TSP_type-3_rpt"/>
</dbReference>
<dbReference type="PROSITE" id="PS50234">
    <property type="entry name" value="VWFA"/>
    <property type="match status" value="1"/>
</dbReference>
<feature type="region of interest" description="Disordered" evidence="5">
    <location>
        <begin position="1"/>
        <end position="106"/>
    </location>
</feature>
<feature type="region of interest" description="Disordered" evidence="5">
    <location>
        <begin position="845"/>
        <end position="873"/>
    </location>
</feature>
<dbReference type="SUPFAM" id="SSF63446">
    <property type="entry name" value="Type I dockerin domain"/>
    <property type="match status" value="1"/>
</dbReference>
<comment type="subcellular location">
    <subcellularLocation>
        <location evidence="1">Secreted</location>
    </subcellularLocation>
</comment>
<dbReference type="InterPro" id="IPR036439">
    <property type="entry name" value="Dockerin_dom_sf"/>
</dbReference>
<feature type="region of interest" description="Disordered" evidence="5">
    <location>
        <begin position="676"/>
        <end position="701"/>
    </location>
</feature>
<evidence type="ECO:0000256" key="1">
    <source>
        <dbReference type="ARBA" id="ARBA00004613"/>
    </source>
</evidence>
<dbReference type="InterPro" id="IPR018247">
    <property type="entry name" value="EF_Hand_1_Ca_BS"/>
</dbReference>
<dbReference type="SUPFAM" id="SSF53300">
    <property type="entry name" value="vWA-like"/>
    <property type="match status" value="1"/>
</dbReference>
<keyword evidence="4" id="KW-0106">Calcium</keyword>
<evidence type="ECO:0000256" key="3">
    <source>
        <dbReference type="ARBA" id="ARBA00022729"/>
    </source>
</evidence>
<dbReference type="EMBL" id="CP002922">
    <property type="protein sequence ID" value="AEM58935.1"/>
    <property type="molecule type" value="Genomic_DNA"/>
</dbReference>
<dbReference type="GO" id="GO:0005509">
    <property type="term" value="F:calcium ion binding"/>
    <property type="evidence" value="ECO:0007669"/>
    <property type="project" value="InterPro"/>
</dbReference>
<dbReference type="InterPro" id="IPR002105">
    <property type="entry name" value="Dockerin_1_rpt"/>
</dbReference>
<evidence type="ECO:0000313" key="8">
    <source>
        <dbReference type="Proteomes" id="UP000005629"/>
    </source>
</evidence>
<evidence type="ECO:0000256" key="2">
    <source>
        <dbReference type="ARBA" id="ARBA00022525"/>
    </source>
</evidence>
<dbReference type="PANTHER" id="PTHR37467:SF1">
    <property type="entry name" value="EXPORTED CALCIUM-BINDING GLYCOPROTEIN"/>
    <property type="match status" value="1"/>
</dbReference>
<feature type="compositionally biased region" description="Basic and acidic residues" evidence="5">
    <location>
        <begin position="177"/>
        <end position="191"/>
    </location>
</feature>
<reference evidence="7 8" key="1">
    <citation type="journal article" date="2011" name="J. Bacteriol.">
        <title>Complete genome sequence of Haloarcula hispanica, a model haloarchaeon for studying genetics, metabolism, and virus-host interaction.</title>
        <authorList>
            <person name="Liu H."/>
            <person name="Wu Z."/>
            <person name="Li M."/>
            <person name="Zhang F."/>
            <person name="Zheng H."/>
            <person name="Han J."/>
            <person name="Liu J."/>
            <person name="Zhou J."/>
            <person name="Wang S."/>
            <person name="Xiang H."/>
        </authorList>
    </citation>
    <scope>NUCLEOTIDE SEQUENCE [LARGE SCALE GENOMIC DNA]</scope>
    <source>
        <strain evidence="8">ATCC 33960 / DSM 4426 / JCM 8911 / NBRC 102182 / NCIMB 2187 / VKM B-1755</strain>
    </source>
</reference>
<evidence type="ECO:0000313" key="7">
    <source>
        <dbReference type="EMBL" id="AEM58935.1"/>
    </source>
</evidence>
<feature type="compositionally biased region" description="Polar residues" evidence="5">
    <location>
        <begin position="264"/>
        <end position="280"/>
    </location>
</feature>
<feature type="domain" description="VWFA" evidence="6">
    <location>
        <begin position="484"/>
        <end position="650"/>
    </location>
</feature>
<dbReference type="PROSITE" id="PS00018">
    <property type="entry name" value="EF_HAND_1"/>
    <property type="match status" value="2"/>
</dbReference>
<dbReference type="Pfam" id="PF00092">
    <property type="entry name" value="VWA"/>
    <property type="match status" value="1"/>
</dbReference>
<dbReference type="GO" id="GO:0004553">
    <property type="term" value="F:hydrolase activity, hydrolyzing O-glycosyl compounds"/>
    <property type="evidence" value="ECO:0007669"/>
    <property type="project" value="InterPro"/>
</dbReference>
<dbReference type="GO" id="GO:0000272">
    <property type="term" value="P:polysaccharide catabolic process"/>
    <property type="evidence" value="ECO:0007669"/>
    <property type="project" value="InterPro"/>
</dbReference>
<feature type="compositionally biased region" description="Basic and acidic residues" evidence="5">
    <location>
        <begin position="213"/>
        <end position="236"/>
    </location>
</feature>
<dbReference type="STRING" id="634497.HAH_4264"/>
<organism evidence="7 8">
    <name type="scientific">Haloarcula hispanica (strain ATCC 33960 / DSM 4426 / JCM 8911 / NBRC 102182 / NCIMB 2187 / VKM B-1755)</name>
    <dbReference type="NCBI Taxonomy" id="634497"/>
    <lineage>
        <taxon>Archaea</taxon>
        <taxon>Methanobacteriati</taxon>
        <taxon>Methanobacteriota</taxon>
        <taxon>Stenosarchaea group</taxon>
        <taxon>Halobacteria</taxon>
        <taxon>Halobacteriales</taxon>
        <taxon>Haloarculaceae</taxon>
        <taxon>Haloarcula</taxon>
    </lineage>
</organism>
<name>G0HYN4_HALHT</name>
<feature type="compositionally biased region" description="Acidic residues" evidence="5">
    <location>
        <begin position="192"/>
        <end position="206"/>
    </location>
</feature>
<dbReference type="Pfam" id="PF18884">
    <property type="entry name" value="TSP3_bac"/>
    <property type="match status" value="7"/>
</dbReference>
<dbReference type="SUPFAM" id="SSF103647">
    <property type="entry name" value="TSP type-3 repeat"/>
    <property type="match status" value="1"/>
</dbReference>
<proteinExistence type="predicted"/>
<dbReference type="eggNOG" id="arCOG07561">
    <property type="taxonomic scope" value="Archaea"/>
</dbReference>
<dbReference type="InterPro" id="IPR059100">
    <property type="entry name" value="TSP3_bac"/>
</dbReference>
<dbReference type="Gene3D" id="3.40.50.410">
    <property type="entry name" value="von Willebrand factor, type A domain"/>
    <property type="match status" value="1"/>
</dbReference>
<gene>
    <name evidence="7" type="primary">cbp</name>
    <name evidence="7" type="ordered locus">HAH_4264</name>
</gene>
<dbReference type="PANTHER" id="PTHR37467">
    <property type="entry name" value="EXPORTED CALCIUM-BINDING GLYCOPROTEIN-RELATED"/>
    <property type="match status" value="1"/>
</dbReference>
<protein>
    <submittedName>
        <fullName evidence="7">Putative calcium-binding protein</fullName>
    </submittedName>
</protein>
<feature type="compositionally biased region" description="Basic and acidic residues" evidence="5">
    <location>
        <begin position="845"/>
        <end position="868"/>
    </location>
</feature>
<dbReference type="HOGENOM" id="CLU_245854_0_0_2"/>
<feature type="compositionally biased region" description="Polar residues" evidence="5">
    <location>
        <begin position="29"/>
        <end position="40"/>
    </location>
</feature>
<dbReference type="KEGG" id="hhi:HAH_4264"/>
<dbReference type="InterPro" id="IPR002035">
    <property type="entry name" value="VWF_A"/>
</dbReference>
<keyword evidence="3" id="KW-0732">Signal</keyword>